<protein>
    <submittedName>
        <fullName evidence="1">Uncharacterized protein</fullName>
    </submittedName>
</protein>
<organism evidence="1">
    <name type="scientific">Citrobacter freundii</name>
    <dbReference type="NCBI Taxonomy" id="546"/>
    <lineage>
        <taxon>Bacteria</taxon>
        <taxon>Pseudomonadati</taxon>
        <taxon>Pseudomonadota</taxon>
        <taxon>Gammaproteobacteria</taxon>
        <taxon>Enterobacterales</taxon>
        <taxon>Enterobacteriaceae</taxon>
        <taxon>Citrobacter</taxon>
        <taxon>Citrobacter freundii complex</taxon>
    </lineage>
</organism>
<geneLocation type="plasmid" evidence="1">
    <name>p02085-tetA</name>
</geneLocation>
<name>A0A3G2CDA0_CITFR</name>
<dbReference type="AlphaFoldDB" id="A0A3G2CDA0"/>
<dbReference type="EMBL" id="MH477637">
    <property type="protein sequence ID" value="AYM50558.1"/>
    <property type="molecule type" value="Genomic_DNA"/>
</dbReference>
<keyword evidence="1" id="KW-0614">Plasmid</keyword>
<proteinExistence type="predicted"/>
<accession>A0A3G2CDA0</accession>
<sequence length="47" mass="5725">MLFKHCFYIFNNVSFYPSLLSFLEIRKLQVPDLLQPRRRAAARQHKM</sequence>
<evidence type="ECO:0000313" key="1">
    <source>
        <dbReference type="EMBL" id="AYM50558.1"/>
    </source>
</evidence>
<reference evidence="1" key="1">
    <citation type="submission" date="2018-06" db="EMBL/GenBank/DDBJ databases">
        <title>Complete sequence of p02085-tetA.</title>
        <authorList>
            <person name="Jing Y."/>
            <person name="Luo Y."/>
            <person name="Zhou D."/>
        </authorList>
    </citation>
    <scope>NUCLEOTIDE SEQUENCE</scope>
    <source>
        <strain evidence="1">1509-02085</strain>
        <plasmid evidence="1">p02085-tetA</plasmid>
    </source>
</reference>